<feature type="transmembrane region" description="Helical" evidence="2">
    <location>
        <begin position="97"/>
        <end position="120"/>
    </location>
</feature>
<gene>
    <name evidence="3" type="ORF">CYMTET_2575</name>
</gene>
<evidence type="ECO:0000256" key="2">
    <source>
        <dbReference type="SAM" id="Phobius"/>
    </source>
</evidence>
<comment type="caution">
    <text evidence="3">The sequence shown here is derived from an EMBL/GenBank/DDBJ whole genome shotgun (WGS) entry which is preliminary data.</text>
</comment>
<keyword evidence="2" id="KW-1133">Transmembrane helix</keyword>
<feature type="transmembrane region" description="Helical" evidence="2">
    <location>
        <begin position="140"/>
        <end position="162"/>
    </location>
</feature>
<keyword evidence="2" id="KW-0812">Transmembrane</keyword>
<evidence type="ECO:0000256" key="1">
    <source>
        <dbReference type="SAM" id="MobiDB-lite"/>
    </source>
</evidence>
<accession>A0AAE0H4W5</accession>
<protein>
    <submittedName>
        <fullName evidence="3">Uncharacterized protein</fullName>
    </submittedName>
</protein>
<dbReference type="Proteomes" id="UP001190700">
    <property type="component" value="Unassembled WGS sequence"/>
</dbReference>
<name>A0AAE0H4W5_9CHLO</name>
<feature type="region of interest" description="Disordered" evidence="1">
    <location>
        <begin position="1062"/>
        <end position="1081"/>
    </location>
</feature>
<proteinExistence type="predicted"/>
<dbReference type="EMBL" id="LGRX02000007">
    <property type="protein sequence ID" value="KAK3289972.1"/>
    <property type="molecule type" value="Genomic_DNA"/>
</dbReference>
<keyword evidence="4" id="KW-1185">Reference proteome</keyword>
<feature type="transmembrane region" description="Helical" evidence="2">
    <location>
        <begin position="6"/>
        <end position="29"/>
    </location>
</feature>
<organism evidence="3 4">
    <name type="scientific">Cymbomonas tetramitiformis</name>
    <dbReference type="NCBI Taxonomy" id="36881"/>
    <lineage>
        <taxon>Eukaryota</taxon>
        <taxon>Viridiplantae</taxon>
        <taxon>Chlorophyta</taxon>
        <taxon>Pyramimonadophyceae</taxon>
        <taxon>Pyramimonadales</taxon>
        <taxon>Pyramimonadaceae</taxon>
        <taxon>Cymbomonas</taxon>
    </lineage>
</organism>
<feature type="region of interest" description="Disordered" evidence="1">
    <location>
        <begin position="1887"/>
        <end position="1921"/>
    </location>
</feature>
<feature type="compositionally biased region" description="Pro residues" evidence="1">
    <location>
        <begin position="1062"/>
        <end position="1080"/>
    </location>
</feature>
<reference evidence="3 4" key="1">
    <citation type="journal article" date="2015" name="Genome Biol. Evol.">
        <title>Comparative Genomics of a Bacterivorous Green Alga Reveals Evolutionary Causalities and Consequences of Phago-Mixotrophic Mode of Nutrition.</title>
        <authorList>
            <person name="Burns J.A."/>
            <person name="Paasch A."/>
            <person name="Narechania A."/>
            <person name="Kim E."/>
        </authorList>
    </citation>
    <scope>NUCLEOTIDE SEQUENCE [LARGE SCALE GENOMIC DNA]</scope>
    <source>
        <strain evidence="3 4">PLY_AMNH</strain>
    </source>
</reference>
<feature type="region of interest" description="Disordered" evidence="1">
    <location>
        <begin position="1992"/>
        <end position="2027"/>
    </location>
</feature>
<keyword evidence="2" id="KW-0472">Membrane</keyword>
<sequence length="4146" mass="454384">MTNPYAYYFITLTSGFTIGSLWSFGLYLFSIYIETDIANEGERPTSEDAQYQDFNMDHARQHFINLSMYVFNGLSNVIKYGIDAAFELANGVVTYRYMVLFILVITVAAFLFAFEGHTLVSKINLLYDEMHRPIMYPLKMYLRFLAMLYSGVVGAYNAMVIMAKRTFSIMRDTLLKLTADMLMELILAWSSFISRAGQELYDWTVRQHFVDASPDFLHSCLALQRGLWAVRECVIIPCGFTRLFWETLASGVNYYPPKAHNPIVRDDYYVPSAETVIKNATFNKFCYQHRLGDPAVMGEFYDVHVTYCRLCDFEAGVRYDCLPHNYHVPLAMNAAIASVAMLIKVPSQYILRTGGLRTDAYDGQHEADTGLLSATTAETSSDGQEYGAYVTFDGSEHKYCVCWNGYTGDDGQYPYGVPAEPYLHHAPWLLCEEYAVYYRTFDFDGLLTLAADAVGFAADSVDEWYMGCLNYMQYAVAHAVDLADARVCDNLYSVHPPRWSDALRACVATPPTIATGIRGGTQALIGGVRIGARVFAYLPAILYELRDRWTQFFKKASDDATQMARVKERAGLIHQLLETPNTQGCNHATSVYPSTSTDDNDDVDVTVRNYCARNYVLDQMYLPALVVTDHGKAFNVTKSVNLYLAGHDVAFAVMRFMYRYATTLVFGAYQVPPASPAYPAPPPMPTPPPPPPLCKVPIVQVFDTTTSETETHVGANAWAAYRCGEYTDANFFDFINTHGANGYYAHELHGVRFAYGAAPKNLKVNCSFVDVYGAYGDLLRPNECMDQDGDGQCVLSGYPAYGDVANVDTSDLQTSPNVYLFDNTDQESCTCDADGSYASSEPTLYQCPTASYLPPRVTTSGNTNLVRSYLASVDGDTLEGSDDLRYPVCRALQVAMLDSNESEYSYGMAQRARCRMTASQYADGLVSEGYGVQAECSIVAVTDIADADLRTNATFILEDPARVMRLPVRIVERTYPTDQQVPKDPLGASPEWTTRYTEQVFAGYNLTDAPQPDWRSYRTIGGTYGGMHQPLCSCDPHLYVAPTAVPNMLRCLPRTLLNAPNAPPPIGDPPGPPPNNPAGPPLTSATVCRDVYGSVMRGYRMQHPQHNIYPSDCVCADTDRAPIATVSGNKDTDVLYCPTTCVGDAIIDGPSCVCRAEDANSLRATANGGRRINNTRSESEVAAAVQRTTDALSVDTARTNVSSSSSVTEFAYSFLFANPSADARFPTIAQATSNFCESALGSEWHLHEPPQDQLTEYQRQLQDVLDAHINERTEAGVGSPVMDAHPLCARTYRVQLPPRSRARHGSNASIAPPAAGSKRATLNLARTLQRVVVPRGAEPYTQDDQTYVIEAVYNEARASLRSFTGGETIAECVASKSLDDFNTMALSKLFDKDGYFLKYTSTVACDDGEYYMPQDDGLECSRSTVPSEDSTLPFSAGDGMFSLRDNYTVAHVNVTSPDVNAKVGIFMNVSLTGRTTLLNHRFGKILSGDAHCQLPVVDTGESETDHCAMYVDINHRSAAMAQADMPKSTYTYGQQLLMRRRVNNAVHDCSPSNETADYLYLCSDANVLSPEAMGQAASFCGASLVDAAMRPSRARAVCAEVPHGFLFASKTVNSLVVPIIYRTDPRHNTSNPILDGKDAAVQTGTRGGFFQSVHTRANAADGRRYIAVCSRSVPSNITRASVVSDTNLNDGVRYLNGANLQAARSALDDLRTVGAKCALNIEGSTYPMSVPALSTARANAAQRMAASPRRWFPFAWTRRGSNHTAGPVRFTLGAFTGDDGVYAQLNLFGRTRSEVPIQGRSVRLRIPGRFANGNRGSALGNRRTDPVLYGNTHPEFGFPHTDPYSAAGGGGLGAGQVLVADLCNDSLSGASTRTMRIRSAFDNRFLQAKGAGPHPTMPSYELRSGTTQHPGMSRTRPDAANPAHDMERYLQGQFDDDTNGTIVASHVYILYGGDHFKETLRQADGDLHDATGYLFEGDFRLTTGARYDTRGDVDPDGSAGLHGRFQESSDAANAPLRTRDAGSSQPFERSAQRLAFVDVHDATDVRVACTRKIDLSKRARTTLGFPRTAQDGRVDDGDCTYYRTFAYQNWGEGQPLTSSNASVDDATGLFEQGVFDCVAINVLTGSRCALWLGTEGSDPDNAVCAIGARVQFGEWSALPCEHAKPYVCTDGQSNTYYGTEPKPFEDARLHCVSMGMRLAAPPTDSVINRRLAVAAQNALCEAHLLQPYGDDACAPGLAPEIRHGFLTWSNSLADGAQILNGSSHYANCTSRSAFVHADGALRHNLATPTYTTDHSTDACDADVHPYAGIHRRDGNPFYVRYDYDSESAETLRKVGLDEYNLVHGDVWIGLRRPRGFAGFSDQRYGACDASADAMAKTSRFEVAPCKTDADERIGGEYALIGADEAGRPMVVVSLHATHPFDSETWGADNIDAFLKAMQDQKVWSSLSPTHEDLKDPTKRDSYLDEKHVLQTRNWMAHATTLKLVNDREAVHLSDARAGRCVRNVTSNAAHALQAVVCTEGGDSCSVALLRTSVSVSTSHVLLPVDGETEVEFAERLQPDLTYDRPSMRVRRASDPALARRLVQRGDEARMVNTGVTVASAVRRDADGVQHGSVSFMNVTAGYHTRDALQSANAPGIALSRLGATHAGFDATQVLPEGHGGVHYGTYLHALNESTYPCRTLNSSTTTFPFSEALCEGMGAPEAPKIGRVIAPSTCGIDSSTDDDDACMLPALLTGRRLGMVAGVHAEPADASRLVRLRRLDLAWPQSHGSPPDMLLQSDAGGVAYGIARNSNRTALWYPIEDRVRSQMAAQVQNAEVDGKSHSNGWLYTCSSPTLTFEPSLEMGNPAAPPAPEAPPANHKISTNVARFQVTAGGELTTVNELHESVSARADADAYVVSKTPGDEEMREQNHDHQNALPFSAYNSYGFTGPKALAATVAYGNTALRNKTSWLCAHRKHSDCVSLGKDVENGAVLNVKQFNIPSGGNEHTGFVEDFDLHYVSGPQIQLPDAYSGEFGTIPAGDVSKNTLWTYGYSNNKTGICNCAVSGDLQADRCQTEFQRSPEHYADSVCYLPEQAHSELTESTQCVDTKDTCLFDVMSDRAKTCGVGATLCSRSCGTCDTAGTTAGTTTGSKRFYDGSGRWRNHYAARKYNQTSSGPGICTCEGHFPDTDCVSVDKPRLEAGTDDVQTVQDSPEMRFMTAFYNMWVETIPEKTDERKVVPVVDMWNDDGAHGGMRYDAAFAWRSSNHEDHPSSGYRQDPGNRGPARILIMFPTNNEDGDYVDVTTVGMSDAQRKQTEGGKMPEQYTKSARRAYGVNMEELDDFNNKETFKRVSDLVTGLCDDFTKQHRTYSAPTMNPISRSKFLLDYSNLQGIKDNPISTNYVAAYAHKNPVHDQKEAESDKEAEVFKGTDAVNDSDSDANQGYTDARDGLAYVLNRTAVGSPHGTYAPYTFDSTHHKSSSEELYVGSGAFSSEAVVRDVADVRGKKAVRAFLFTLYGGRRYAAKDTGVDRRQVHDALHTTMAPPFAWKFEGSDVKARSARSGALRRDDRKELEQAAYAGFTAAGRTGGAVAADANVHSRHSGHLYAAHTAMDLRKRHYYPAFFYRTLTSKDLTTINHTMSTDRYNAYKNPESAPIEILWPPPEVTLWTRVAETPRLRASSDEVYGTKYTPTEDFVYRNGVSRVLQGAPARYKRAGLGDGTNGVVDTGLGMGSTVTHDTAQVYLDVPPDFGFLWNRYLRNRVPTCYRIHEGPHQNYYARSGSYSACDRLKPVQGDGTVGPDRPNELPMLVPPPMPPYPGSPSQSAYSRVTHVYSTDAASYTTTDFANASHKLLRAFLQHKGVQYEYHRDLATCHDVGYNMSCDHEAYGCRIGADWRDALDDPDNACHRDEIVRYCEARCESTDWCQTYQVAVYVGRSDHDGMHYARDACVLYSCGEGEYGDSVPCEYTTDPEELMESASAFSNGNLWSDFTDGETPDVTAGYHAVYSTIDQPRTYPAPPPLYAPPPPTPATPTVVEYHNFHVYNLSALVASVAAPVDGSIPEAVLSYEQLDAVTCSASTSPCDRPYVRLSTVILANVSDADRNAVGQWRPAVTLREVYNVTCADLQSVDFNETLHNADSVSCLGRCRANVECELYLKHKQKERYEKE</sequence>
<evidence type="ECO:0000313" key="3">
    <source>
        <dbReference type="EMBL" id="KAK3289972.1"/>
    </source>
</evidence>
<evidence type="ECO:0000313" key="4">
    <source>
        <dbReference type="Proteomes" id="UP001190700"/>
    </source>
</evidence>